<dbReference type="EMBL" id="JALJOQ010000090">
    <property type="protein sequence ID" value="KAK9799381.1"/>
    <property type="molecule type" value="Genomic_DNA"/>
</dbReference>
<dbReference type="InterPro" id="IPR036691">
    <property type="entry name" value="Endo/exonu/phosph_ase_sf"/>
</dbReference>
<keyword evidence="3" id="KW-0812">Transmembrane</keyword>
<feature type="compositionally biased region" description="Low complexity" evidence="2">
    <location>
        <begin position="22"/>
        <end position="33"/>
    </location>
</feature>
<accession>A0AAW1NZ19</accession>
<proteinExistence type="inferred from homology"/>
<comment type="similarity">
    <text evidence="1">Belongs to the inositol polyphosphate 5-phosphatase family.</text>
</comment>
<feature type="compositionally biased region" description="Basic and acidic residues" evidence="2">
    <location>
        <begin position="610"/>
        <end position="626"/>
    </location>
</feature>
<feature type="region of interest" description="Disordered" evidence="2">
    <location>
        <begin position="971"/>
        <end position="1002"/>
    </location>
</feature>
<feature type="compositionally biased region" description="Polar residues" evidence="2">
    <location>
        <begin position="1"/>
        <end position="10"/>
    </location>
</feature>
<keyword evidence="6" id="KW-1185">Reference proteome</keyword>
<gene>
    <name evidence="5" type="ORF">WJX73_007250</name>
</gene>
<dbReference type="Pfam" id="PF23754">
    <property type="entry name" value="Beta-prop_IP5PC_F"/>
    <property type="match status" value="2"/>
</dbReference>
<keyword evidence="3" id="KW-0472">Membrane</keyword>
<dbReference type="InterPro" id="IPR000300">
    <property type="entry name" value="IPPc"/>
</dbReference>
<feature type="compositionally biased region" description="Basic and acidic residues" evidence="2">
    <location>
        <begin position="990"/>
        <end position="1002"/>
    </location>
</feature>
<keyword evidence="3" id="KW-1133">Transmembrane helix</keyword>
<feature type="domain" description="Inositol polyphosphate-related phosphatase" evidence="4">
    <location>
        <begin position="759"/>
        <end position="1184"/>
    </location>
</feature>
<feature type="region of interest" description="Disordered" evidence="2">
    <location>
        <begin position="142"/>
        <end position="162"/>
    </location>
</feature>
<feature type="region of interest" description="Disordered" evidence="2">
    <location>
        <begin position="604"/>
        <end position="626"/>
    </location>
</feature>
<dbReference type="InterPro" id="IPR036322">
    <property type="entry name" value="WD40_repeat_dom_sf"/>
</dbReference>
<evidence type="ECO:0000256" key="1">
    <source>
        <dbReference type="ARBA" id="ARBA00010768"/>
    </source>
</evidence>
<evidence type="ECO:0000259" key="4">
    <source>
        <dbReference type="SMART" id="SM00128"/>
    </source>
</evidence>
<evidence type="ECO:0000256" key="2">
    <source>
        <dbReference type="SAM" id="MobiDB-lite"/>
    </source>
</evidence>
<dbReference type="PANTHER" id="PTHR11200:SF300">
    <property type="entry name" value="TYPE II INOSITOL 1,4,5-TRISPHOSPHATE 5-PHOSPHATASE"/>
    <property type="match status" value="1"/>
</dbReference>
<sequence length="1373" mass="148315">MAGPTTSPQHNFIDDFWSGATQQQQQDQQPQQQEAAGDPWGNPFADMTGGQPHGPAPRHLQVDQVAEPAVNAWFAEADRSHSGLLSGQDAINFFWRSGLSQPDLSRVWNVVKATMPSQGAGLSREQFSGALRFGGLLPPPRLASAPAAASPTSRDGTEGQVHSSPVAIAHPHDNHHGCTSPADVQAQLSHLSVNKGHPGSPLSGKGFQVGSPNGSSICYEPPRLNITIAPPVCFEARLPPLKPKETAQLTLLAAGHGSLFAGPSVTGGLLQWARPEGNMRQPNIDTSGDDRDVRLVQDNREDADAAPAFEIKETDCKKVTCMCVDQASAMLWVGHSDGRVSGFSLKDTADSAINNRRKYSWQAHKLGAVTSVAVSGWGELWTGSSRGNLRVWSSPGDSRGSPGYLLRELRRNGGARPHGSAVTQIIFPCGGQVVWTAGDKSLLLWCAFSGLFLGSIHHKDEPDELDQLQYEGRKGAKGQGEEHEKKRIDSKKGLDLDSTGRALNKPHFLNRDQTIAEQQAWANQSDKKTSEFLDSVHLRGGQAFHNAGKAAKFISKGMGKLVRNMVEDKTGLQLPHRTNSATSKSTQSAPDLAGEWDLEGGGAEALEGGSFRDRGGNERAEDKQDKKSGSIALVAAGVEGEVWVSYKRGRLEKYTAFGKLVARKDLPRALTSFAAVGGRVWVGSSDGSVKVIGQGGQGSPVRWQAHSVAVVAMAQCGSRVYTLALDGSLKGWASDVPGPFDVECRREFKEGYADVVALRPLEVVCLTWNVGEGKPSPSDSNFFRWLAQRAASAAIVVVGLQEIEMGSGSVALAAARDRFAKKEQEKGNANGQWWEKQVHAALGCEDWSRVGMRQLSGMLILVFARTALKEDIGEVRTASVACGVLGVGGNKGATAVAFSLFRRQVACVCSHFAAHQGAVDARNRNYAQIVKDLKFSRRPWYTAWTEEREEGLHSRLVEHLPALAHGEAAATASAVGSDSDTDSEGGVATPDDHYSSHARDRELVQGQGMRDAELLIWMGDFNYRIDVTYEVAKDKIRRNTPASINELLEKDQLKIQHNAGRIFHYLREGTITFRPTYKFDKGDPTALAYDSSDKRRVPAWCDRILFRGSECKFQPQLSPVLGSDDEEAGSVSHLMGEEPADEHKGSKPDDIIVRPKDYNACMDVFDSDHKPVWAALAVDIPCIHHDKCRRLASHVLKATAARSTPPVPLMKLSTDSIILRQVVQNTTTMTVTNMGVAPVLFSVCRAGADSAGDVGGAGVPSWLEIYPLDGVLFPQASAHITLSAAVGGSVSYSKVFKINLCIRVDHEYGEGGLRSPQFAKADQVGADSSCDIQTNFSLLRLPVQICVHVFASMLLFLVNSVPLCTIHFAAVKN</sequence>
<dbReference type="SUPFAM" id="SSF50978">
    <property type="entry name" value="WD40 repeat-like"/>
    <property type="match status" value="1"/>
</dbReference>
<dbReference type="InterPro" id="IPR046985">
    <property type="entry name" value="IP5"/>
</dbReference>
<dbReference type="InterPro" id="IPR001680">
    <property type="entry name" value="WD40_rpt"/>
</dbReference>
<feature type="region of interest" description="Disordered" evidence="2">
    <location>
        <begin position="473"/>
        <end position="505"/>
    </location>
</feature>
<feature type="compositionally biased region" description="Low complexity" evidence="2">
    <location>
        <begin position="142"/>
        <end position="154"/>
    </location>
</feature>
<feature type="compositionally biased region" description="Polar residues" evidence="2">
    <location>
        <begin position="576"/>
        <end position="589"/>
    </location>
</feature>
<organism evidence="5 6">
    <name type="scientific">Symbiochloris irregularis</name>
    <dbReference type="NCBI Taxonomy" id="706552"/>
    <lineage>
        <taxon>Eukaryota</taxon>
        <taxon>Viridiplantae</taxon>
        <taxon>Chlorophyta</taxon>
        <taxon>core chlorophytes</taxon>
        <taxon>Trebouxiophyceae</taxon>
        <taxon>Trebouxiales</taxon>
        <taxon>Trebouxiaceae</taxon>
        <taxon>Symbiochloris</taxon>
    </lineage>
</organism>
<evidence type="ECO:0000256" key="3">
    <source>
        <dbReference type="SAM" id="Phobius"/>
    </source>
</evidence>
<feature type="region of interest" description="Disordered" evidence="2">
    <location>
        <begin position="570"/>
        <end position="592"/>
    </location>
</feature>
<evidence type="ECO:0000313" key="5">
    <source>
        <dbReference type="EMBL" id="KAK9799381.1"/>
    </source>
</evidence>
<dbReference type="SMART" id="SM00128">
    <property type="entry name" value="IPPc"/>
    <property type="match status" value="1"/>
</dbReference>
<dbReference type="Gene3D" id="1.10.238.10">
    <property type="entry name" value="EF-hand"/>
    <property type="match status" value="1"/>
</dbReference>
<dbReference type="Proteomes" id="UP001465755">
    <property type="component" value="Unassembled WGS sequence"/>
</dbReference>
<comment type="caution">
    <text evidence="5">The sequence shown here is derived from an EMBL/GenBank/DDBJ whole genome shotgun (WGS) entry which is preliminary data.</text>
</comment>
<dbReference type="SUPFAM" id="SSF56219">
    <property type="entry name" value="DNase I-like"/>
    <property type="match status" value="1"/>
</dbReference>
<dbReference type="SMART" id="SM00320">
    <property type="entry name" value="WD40"/>
    <property type="match status" value="4"/>
</dbReference>
<dbReference type="PANTHER" id="PTHR11200">
    <property type="entry name" value="INOSITOL 5-PHOSPHATASE"/>
    <property type="match status" value="1"/>
</dbReference>
<dbReference type="InterPro" id="IPR056454">
    <property type="entry name" value="Beta-prop_IP5PC_F"/>
</dbReference>
<dbReference type="Pfam" id="PF22669">
    <property type="entry name" value="Exo_endo_phos2"/>
    <property type="match status" value="1"/>
</dbReference>
<reference evidence="5 6" key="1">
    <citation type="journal article" date="2024" name="Nat. Commun.">
        <title>Phylogenomics reveals the evolutionary origins of lichenization in chlorophyte algae.</title>
        <authorList>
            <person name="Puginier C."/>
            <person name="Libourel C."/>
            <person name="Otte J."/>
            <person name="Skaloud P."/>
            <person name="Haon M."/>
            <person name="Grisel S."/>
            <person name="Petersen M."/>
            <person name="Berrin J.G."/>
            <person name="Delaux P.M."/>
            <person name="Dal Grande F."/>
            <person name="Keller J."/>
        </authorList>
    </citation>
    <scope>NUCLEOTIDE SEQUENCE [LARGE SCALE GENOMIC DNA]</scope>
    <source>
        <strain evidence="5 6">SAG 2036</strain>
    </source>
</reference>
<dbReference type="GO" id="GO:0046856">
    <property type="term" value="P:phosphatidylinositol dephosphorylation"/>
    <property type="evidence" value="ECO:0007669"/>
    <property type="project" value="InterPro"/>
</dbReference>
<feature type="region of interest" description="Disordered" evidence="2">
    <location>
        <begin position="1"/>
        <end position="57"/>
    </location>
</feature>
<dbReference type="GO" id="GO:0004439">
    <property type="term" value="F:phosphatidylinositol-4,5-bisphosphate 5-phosphatase activity"/>
    <property type="evidence" value="ECO:0007669"/>
    <property type="project" value="TreeGrafter"/>
</dbReference>
<feature type="compositionally biased region" description="Basic and acidic residues" evidence="2">
    <location>
        <begin position="473"/>
        <end position="495"/>
    </location>
</feature>
<dbReference type="Gene3D" id="2.130.10.10">
    <property type="entry name" value="YVTN repeat-like/Quinoprotein amine dehydrogenase"/>
    <property type="match status" value="1"/>
</dbReference>
<protein>
    <recommendedName>
        <fullName evidence="4">Inositol polyphosphate-related phosphatase domain-containing protein</fullName>
    </recommendedName>
</protein>
<dbReference type="InterPro" id="IPR015943">
    <property type="entry name" value="WD40/YVTN_repeat-like_dom_sf"/>
</dbReference>
<evidence type="ECO:0000313" key="6">
    <source>
        <dbReference type="Proteomes" id="UP001465755"/>
    </source>
</evidence>
<name>A0AAW1NZ19_9CHLO</name>
<feature type="transmembrane region" description="Helical" evidence="3">
    <location>
        <begin position="1349"/>
        <end position="1371"/>
    </location>
</feature>
<dbReference type="Gene3D" id="3.60.10.10">
    <property type="entry name" value="Endonuclease/exonuclease/phosphatase"/>
    <property type="match status" value="1"/>
</dbReference>